<sequence length="884" mass="97783">MLHQSSDGVHLSSLDCGDYATLQLESDPNLLTGSSRVFWLQGGRYLLICDRVFNKEDDLGAPVVLRIDEAQRTAQDVSDSWPLSIDIIACFYESVIVARDCVARIAEPHAVHGTHGACSALRAFVTSRWQAPGKITHADASPAGVAEAVLALTCVIETATCPLLIVLDAASLTERCRCDLFDRSEVTALATIASDRRLQGVAVASSDGALYIFDYDEQTAAVKRRLRIMPHVATGDLDAAAVESVYSVREGSALLVSLRSGWLVQLDRFTGHLYAKWHLSHQPLKLYRICGGQPAHPEDILVVGHELWRVFWDAHAALGRRAMRVRRVIFDPLAAWGVPSAILPSHRQYTGESLLEYGTCSDHLVSWMGESFVVSGDGRLQVVRWHFYHTTEEPWRLACLDELSAPLRQNDANSEDASSWFSFWWWWWRWRRQQQRQRLLHLRSYGPLPCKLPENPAAQEHRVAQRYASRNPPCIAGSFDLPSASRPLQEQQQMEEPPSTPAELDILAMTPIPSCEICMRGDTRMYLGVDASSTLAVYAPAAAAAAAAAAAEGQLPFLVDPAWTGVCLERDGPHRWADITVRLLECDHAQTEARDKSGSTSLLQVVVTLGGDTLYQVGLVQYHAAETASATCRFVLRSLGVIQTGIEEVRRVRFLPNRMLLVANDAQVAFLEEVPCAQQQRRYRPGSEIPDELELHSRALDGAAGVRDTTIVDELCRWRHDGLTLELGGAVASVQVASAPLPFAEGDASQRTRMARCFPQCSVFLTTDSGAICQIVDWAAICPESSGGVADRSNEVWSALNQLQQELCERWPFVVNVQARSRASPERNAEVSASAPASSDDRLLLWDILQYWWVLLPGPYAFDSLRAEHVGALLKLELELDLSN</sequence>
<dbReference type="Proteomes" id="UP000007014">
    <property type="component" value="Chromosome 5"/>
</dbReference>
<reference evidence="1 2" key="1">
    <citation type="journal article" date="2004" name="Nature">
        <title>Genome sequence of the ultrasmall unicellular red alga Cyanidioschyzon merolae 10D.</title>
        <authorList>
            <person name="Matsuzaki M."/>
            <person name="Misumi O."/>
            <person name="Shin-i T."/>
            <person name="Maruyama S."/>
            <person name="Takahara M."/>
            <person name="Miyagishima S."/>
            <person name="Mori T."/>
            <person name="Nishida K."/>
            <person name="Yagisawa F."/>
            <person name="Nishida K."/>
            <person name="Yoshida Y."/>
            <person name="Nishimura Y."/>
            <person name="Nakao S."/>
            <person name="Kobayashi T."/>
            <person name="Momoyama Y."/>
            <person name="Higashiyama T."/>
            <person name="Minoda A."/>
            <person name="Sano M."/>
            <person name="Nomoto H."/>
            <person name="Oishi K."/>
            <person name="Hayashi H."/>
            <person name="Ohta F."/>
            <person name="Nishizaka S."/>
            <person name="Haga S."/>
            <person name="Miura S."/>
            <person name="Morishita T."/>
            <person name="Kabeya Y."/>
            <person name="Terasawa K."/>
            <person name="Suzuki Y."/>
            <person name="Ishii Y."/>
            <person name="Asakawa S."/>
            <person name="Takano H."/>
            <person name="Ohta N."/>
            <person name="Kuroiwa H."/>
            <person name="Tanaka K."/>
            <person name="Shimizu N."/>
            <person name="Sugano S."/>
            <person name="Sato N."/>
            <person name="Nozaki H."/>
            <person name="Ogasawara N."/>
            <person name="Kohara Y."/>
            <person name="Kuroiwa T."/>
        </authorList>
    </citation>
    <scope>NUCLEOTIDE SEQUENCE [LARGE SCALE GENOMIC DNA]</scope>
    <source>
        <strain evidence="1 2">10D</strain>
    </source>
</reference>
<dbReference type="GeneID" id="16992801"/>
<dbReference type="Gramene" id="CME005CT">
    <property type="protein sequence ID" value="CME005CT"/>
    <property type="gene ID" value="CME005C"/>
</dbReference>
<dbReference type="HOGENOM" id="CLU_326076_0_0_1"/>
<dbReference type="EMBL" id="AP006487">
    <property type="protein sequence ID" value="BAM79245.1"/>
    <property type="molecule type" value="Genomic_DNA"/>
</dbReference>
<dbReference type="KEGG" id="cme:CYME_CME005C"/>
<protein>
    <submittedName>
        <fullName evidence="1">Uncharacterized protein</fullName>
    </submittedName>
</protein>
<dbReference type="AlphaFoldDB" id="M1V4C2"/>
<proteinExistence type="predicted"/>
<dbReference type="RefSeq" id="XP_005535531.1">
    <property type="nucleotide sequence ID" value="XM_005535474.1"/>
</dbReference>
<evidence type="ECO:0000313" key="1">
    <source>
        <dbReference type="EMBL" id="BAM79245.1"/>
    </source>
</evidence>
<dbReference type="OrthoDB" id="10596358at2759"/>
<accession>M1V4C2</accession>
<evidence type="ECO:0000313" key="2">
    <source>
        <dbReference type="Proteomes" id="UP000007014"/>
    </source>
</evidence>
<name>M1V4C2_CYAM1</name>
<organism evidence="1 2">
    <name type="scientific">Cyanidioschyzon merolae (strain NIES-3377 / 10D)</name>
    <name type="common">Unicellular red alga</name>
    <dbReference type="NCBI Taxonomy" id="280699"/>
    <lineage>
        <taxon>Eukaryota</taxon>
        <taxon>Rhodophyta</taxon>
        <taxon>Bangiophyceae</taxon>
        <taxon>Cyanidiales</taxon>
        <taxon>Cyanidiaceae</taxon>
        <taxon>Cyanidioschyzon</taxon>
    </lineage>
</organism>
<keyword evidence="2" id="KW-1185">Reference proteome</keyword>
<reference evidence="1 2" key="2">
    <citation type="journal article" date="2007" name="BMC Biol.">
        <title>A 100%-complete sequence reveals unusually simple genomic features in the hot-spring red alga Cyanidioschyzon merolae.</title>
        <authorList>
            <person name="Nozaki H."/>
            <person name="Takano H."/>
            <person name="Misumi O."/>
            <person name="Terasawa K."/>
            <person name="Matsuzaki M."/>
            <person name="Maruyama S."/>
            <person name="Nishida K."/>
            <person name="Yagisawa F."/>
            <person name="Yoshida Y."/>
            <person name="Fujiwara T."/>
            <person name="Takio S."/>
            <person name="Tamura K."/>
            <person name="Chung S.J."/>
            <person name="Nakamura S."/>
            <person name="Kuroiwa H."/>
            <person name="Tanaka K."/>
            <person name="Sato N."/>
            <person name="Kuroiwa T."/>
        </authorList>
    </citation>
    <scope>NUCLEOTIDE SEQUENCE [LARGE SCALE GENOMIC DNA]</scope>
    <source>
        <strain evidence="1 2">10D</strain>
    </source>
</reference>
<gene>
    <name evidence="1" type="ORF">CYME_CME005C</name>
</gene>